<dbReference type="EMBL" id="CAHPQX010000040">
    <property type="protein sequence ID" value="CAB5603129.1"/>
    <property type="molecule type" value="Genomic_DNA"/>
</dbReference>
<dbReference type="RefSeq" id="WP_239177538.1">
    <property type="nucleotide sequence ID" value="NZ_CAHPQY010000047.1"/>
</dbReference>
<organism evidence="2 4">
    <name type="scientific">Citrobacter werkmanii</name>
    <dbReference type="NCBI Taxonomy" id="67827"/>
    <lineage>
        <taxon>Bacteria</taxon>
        <taxon>Pseudomonadati</taxon>
        <taxon>Pseudomonadota</taxon>
        <taxon>Gammaproteobacteria</taxon>
        <taxon>Enterobacterales</taxon>
        <taxon>Enterobacteriaceae</taxon>
        <taxon>Citrobacter</taxon>
        <taxon>Citrobacter freundii complex</taxon>
    </lineage>
</organism>
<comment type="caution">
    <text evidence="2">The sequence shown here is derived from an EMBL/GenBank/DDBJ whole genome shotgun (WGS) entry which is preliminary data.</text>
</comment>
<gene>
    <name evidence="2" type="ORF">GHA_05266</name>
    <name evidence="3" type="ORF">TML_04615</name>
</gene>
<dbReference type="InterPro" id="IPR004919">
    <property type="entry name" value="GmrSD_N"/>
</dbReference>
<evidence type="ECO:0000313" key="4">
    <source>
        <dbReference type="Proteomes" id="UP000834503"/>
    </source>
</evidence>
<dbReference type="Proteomes" id="UP000834503">
    <property type="component" value="Unassembled WGS sequence"/>
</dbReference>
<dbReference type="PANTHER" id="PTHR37292:SF2">
    <property type="entry name" value="DUF262 DOMAIN-CONTAINING PROTEIN"/>
    <property type="match status" value="1"/>
</dbReference>
<keyword evidence="5" id="KW-1185">Reference proteome</keyword>
<dbReference type="AlphaFoldDB" id="A0A9N8GWV8"/>
<name>A0A9N8GWV8_9ENTR</name>
<dbReference type="Proteomes" id="UP000837205">
    <property type="component" value="Unassembled WGS sequence"/>
</dbReference>
<proteinExistence type="predicted"/>
<protein>
    <submittedName>
        <fullName evidence="2">Uncharacterized conserved protein</fullName>
    </submittedName>
</protein>
<feature type="domain" description="GmrSD restriction endonucleases N-terminal" evidence="1">
    <location>
        <begin position="12"/>
        <end position="66"/>
    </location>
</feature>
<dbReference type="Pfam" id="PF03235">
    <property type="entry name" value="GmrSD_N"/>
    <property type="match status" value="1"/>
</dbReference>
<evidence type="ECO:0000313" key="2">
    <source>
        <dbReference type="EMBL" id="CAB5603129.1"/>
    </source>
</evidence>
<reference evidence="2" key="1">
    <citation type="submission" date="2020-05" db="EMBL/GenBank/DDBJ databases">
        <authorList>
            <person name="Delgado-Blas J."/>
        </authorList>
    </citation>
    <scope>NUCLEOTIDE SEQUENCE</scope>
    <source>
        <strain evidence="2">BB1459</strain>
        <strain evidence="3">BB1480</strain>
    </source>
</reference>
<accession>A0A9N8GWV8</accession>
<evidence type="ECO:0000259" key="1">
    <source>
        <dbReference type="Pfam" id="PF03235"/>
    </source>
</evidence>
<dbReference type="PANTHER" id="PTHR37292">
    <property type="entry name" value="VNG6097C"/>
    <property type="match status" value="1"/>
</dbReference>
<evidence type="ECO:0000313" key="5">
    <source>
        <dbReference type="Proteomes" id="UP000837205"/>
    </source>
</evidence>
<evidence type="ECO:0000313" key="3">
    <source>
        <dbReference type="EMBL" id="CAC9238832.1"/>
    </source>
</evidence>
<sequence>MAGQYEKTITIKQAIDSINLRHYLLPAIQRKFVWSSSQICLLFDSIMRDYPINSFMMWDIRSASIKNDYKFYEFLGNDSNLLIVFYGQIMPDDFVMQLHRF</sequence>
<dbReference type="EMBL" id="CAIIUA010000001">
    <property type="protein sequence ID" value="CAC9238832.1"/>
    <property type="molecule type" value="Genomic_DNA"/>
</dbReference>